<dbReference type="Proteomes" id="UP000254079">
    <property type="component" value="Unassembled WGS sequence"/>
</dbReference>
<proteinExistence type="predicted"/>
<dbReference type="AlphaFoldDB" id="A0A376U1W3"/>
<reference evidence="1 2" key="1">
    <citation type="submission" date="2018-06" db="EMBL/GenBank/DDBJ databases">
        <authorList>
            <consortium name="Pathogen Informatics"/>
            <person name="Doyle S."/>
        </authorList>
    </citation>
    <scope>NUCLEOTIDE SEQUENCE [LARGE SCALE GENOMIC DNA]</scope>
    <source>
        <strain evidence="1 2">NCTC8622</strain>
    </source>
</reference>
<name>A0A376U1W3_ECOLX</name>
<sequence length="45" mass="4864">MITLLTNFLTASSIVGGYPSVFPFLDYGCTRKPLAYKIASLKAHG</sequence>
<evidence type="ECO:0000313" key="1">
    <source>
        <dbReference type="EMBL" id="STI83339.1"/>
    </source>
</evidence>
<evidence type="ECO:0000313" key="2">
    <source>
        <dbReference type="Proteomes" id="UP000254079"/>
    </source>
</evidence>
<gene>
    <name evidence="1" type="ORF">NCTC8622_02358</name>
</gene>
<dbReference type="EMBL" id="UGCP01000002">
    <property type="protein sequence ID" value="STI83339.1"/>
    <property type="molecule type" value="Genomic_DNA"/>
</dbReference>
<protein>
    <submittedName>
        <fullName evidence="1">Uncharacterized protein</fullName>
    </submittedName>
</protein>
<accession>A0A376U1W3</accession>
<organism evidence="1 2">
    <name type="scientific">Escherichia coli</name>
    <dbReference type="NCBI Taxonomy" id="562"/>
    <lineage>
        <taxon>Bacteria</taxon>
        <taxon>Pseudomonadati</taxon>
        <taxon>Pseudomonadota</taxon>
        <taxon>Gammaproteobacteria</taxon>
        <taxon>Enterobacterales</taxon>
        <taxon>Enterobacteriaceae</taxon>
        <taxon>Escherichia</taxon>
    </lineage>
</organism>